<proteinExistence type="predicted"/>
<name>A0A7I9VJ68_9BACT</name>
<dbReference type="RefSeq" id="WP_235969490.1">
    <property type="nucleotide sequence ID" value="NZ_BJTG01000003.1"/>
</dbReference>
<evidence type="ECO:0000313" key="4">
    <source>
        <dbReference type="EMBL" id="GEJ56454.1"/>
    </source>
</evidence>
<reference evidence="5" key="1">
    <citation type="journal article" date="2020" name="Appl. Environ. Microbiol.">
        <title>Diazotrophic Anaeromyxobacter Isolates from Soils.</title>
        <authorList>
            <person name="Masuda Y."/>
            <person name="Yamanaka H."/>
            <person name="Xu Z.X."/>
            <person name="Shiratori Y."/>
            <person name="Aono T."/>
            <person name="Amachi S."/>
            <person name="Senoo K."/>
            <person name="Itoh H."/>
        </authorList>
    </citation>
    <scope>NUCLEOTIDE SEQUENCE [LARGE SCALE GENOMIC DNA]</scope>
    <source>
        <strain evidence="5">R267</strain>
    </source>
</reference>
<protein>
    <recommendedName>
        <fullName evidence="3">Glycosyltransferase subfamily 4-like N-terminal domain-containing protein</fullName>
    </recommendedName>
</protein>
<organism evidence="4 5">
    <name type="scientific">Anaeromyxobacter diazotrophicus</name>
    <dbReference type="NCBI Taxonomy" id="2590199"/>
    <lineage>
        <taxon>Bacteria</taxon>
        <taxon>Pseudomonadati</taxon>
        <taxon>Myxococcota</taxon>
        <taxon>Myxococcia</taxon>
        <taxon>Myxococcales</taxon>
        <taxon>Cystobacterineae</taxon>
        <taxon>Anaeromyxobacteraceae</taxon>
        <taxon>Anaeromyxobacter</taxon>
    </lineage>
</organism>
<dbReference type="EMBL" id="BJTG01000003">
    <property type="protein sequence ID" value="GEJ56454.1"/>
    <property type="molecule type" value="Genomic_DNA"/>
</dbReference>
<evidence type="ECO:0000256" key="2">
    <source>
        <dbReference type="ARBA" id="ARBA00022679"/>
    </source>
</evidence>
<evidence type="ECO:0000313" key="5">
    <source>
        <dbReference type="Proteomes" id="UP000503640"/>
    </source>
</evidence>
<dbReference type="GO" id="GO:0016757">
    <property type="term" value="F:glycosyltransferase activity"/>
    <property type="evidence" value="ECO:0007669"/>
    <property type="project" value="UniProtKB-KW"/>
</dbReference>
<dbReference type="AlphaFoldDB" id="A0A7I9VJ68"/>
<keyword evidence="1" id="KW-0328">Glycosyltransferase</keyword>
<sequence length="406" mass="43826">MPLRILYINYGSQSGVTAAVLERLRRAGHEVQVFDPVDGFLYKRRLGPVQIPNLRPGPVLATAAAMARFRRHWKPWYVHTTVAFDLLTARCERAVAAAAPDVVLQAGVLFAPVRDPLRRPHPPYYLYCDHTRALNERYDPVPGLDPPIPFEGGWRRRETEVYRGAAALFVMSEHVRRSLAADYGVSPDRVHVIGAGANVAPAGPPPAGPREQALLFVGRHFAAKGGPETLAAFEAVRARHPRAELWMVGGRQPERSPAGVRLLGPRPPAEVGALYARASAFVLPTLREAFGLSFLEAMSYGLPCVGTRIEAIPEIVADGATGLLVPPRDPAALAAAMLRLLDDPARARAMGEAGRWRAAERFGWDRAVRLLLQVIERGVAGRAPLAGSAPDAAAAAAPIDGRQGLG</sequence>
<dbReference type="SUPFAM" id="SSF53756">
    <property type="entry name" value="UDP-Glycosyltransferase/glycogen phosphorylase"/>
    <property type="match status" value="1"/>
</dbReference>
<dbReference type="Gene3D" id="3.40.50.2000">
    <property type="entry name" value="Glycogen Phosphorylase B"/>
    <property type="match status" value="2"/>
</dbReference>
<dbReference type="CDD" id="cd03801">
    <property type="entry name" value="GT4_PimA-like"/>
    <property type="match status" value="1"/>
</dbReference>
<keyword evidence="5" id="KW-1185">Reference proteome</keyword>
<gene>
    <name evidence="4" type="ORF">AMYX_11950</name>
</gene>
<dbReference type="Proteomes" id="UP000503640">
    <property type="component" value="Unassembled WGS sequence"/>
</dbReference>
<dbReference type="Pfam" id="PF13439">
    <property type="entry name" value="Glyco_transf_4"/>
    <property type="match status" value="1"/>
</dbReference>
<dbReference type="Pfam" id="PF13692">
    <property type="entry name" value="Glyco_trans_1_4"/>
    <property type="match status" value="1"/>
</dbReference>
<dbReference type="PANTHER" id="PTHR12526:SF510">
    <property type="entry name" value="D-INOSITOL 3-PHOSPHATE GLYCOSYLTRANSFERASE"/>
    <property type="match status" value="1"/>
</dbReference>
<keyword evidence="2" id="KW-0808">Transferase</keyword>
<evidence type="ECO:0000256" key="1">
    <source>
        <dbReference type="ARBA" id="ARBA00022676"/>
    </source>
</evidence>
<feature type="domain" description="Glycosyltransferase subfamily 4-like N-terminal" evidence="3">
    <location>
        <begin position="17"/>
        <end position="198"/>
    </location>
</feature>
<dbReference type="InterPro" id="IPR028098">
    <property type="entry name" value="Glyco_trans_4-like_N"/>
</dbReference>
<accession>A0A7I9VJ68</accession>
<comment type="caution">
    <text evidence="4">The sequence shown here is derived from an EMBL/GenBank/DDBJ whole genome shotgun (WGS) entry which is preliminary data.</text>
</comment>
<evidence type="ECO:0000259" key="3">
    <source>
        <dbReference type="Pfam" id="PF13439"/>
    </source>
</evidence>
<dbReference type="PANTHER" id="PTHR12526">
    <property type="entry name" value="GLYCOSYLTRANSFERASE"/>
    <property type="match status" value="1"/>
</dbReference>